<dbReference type="PROSITE" id="PS01040">
    <property type="entry name" value="SBP_BACTERIAL_5"/>
    <property type="match status" value="1"/>
</dbReference>
<dbReference type="InterPro" id="IPR039424">
    <property type="entry name" value="SBP_5"/>
</dbReference>
<dbReference type="FunFam" id="3.40.190.10:FF:000094">
    <property type="entry name" value="Glutathione ABC transporter substrate-binding protein GsiB"/>
    <property type="match status" value="1"/>
</dbReference>
<dbReference type="OrthoDB" id="9801912at2"/>
<dbReference type="PANTHER" id="PTHR30290">
    <property type="entry name" value="PERIPLASMIC BINDING COMPONENT OF ABC TRANSPORTER"/>
    <property type="match status" value="1"/>
</dbReference>
<keyword evidence="7" id="KW-0574">Periplasm</keyword>
<gene>
    <name evidence="11" type="primary">gsiB_1</name>
    <name evidence="10" type="ORF">CRN84_03635</name>
    <name evidence="11" type="ORF">NCTC12282_01329</name>
</gene>
<feature type="chain" id="PRO_5033756593" description="Glutathione-binding protein GsiB" evidence="8">
    <location>
        <begin position="30"/>
        <end position="520"/>
    </location>
</feature>
<dbReference type="Gene3D" id="3.90.76.10">
    <property type="entry name" value="Dipeptide-binding Protein, Domain 1"/>
    <property type="match status" value="1"/>
</dbReference>
<comment type="subcellular location">
    <subcellularLocation>
        <location evidence="2">Periplasm</location>
    </subcellularLocation>
</comment>
<reference evidence="10" key="2">
    <citation type="submission" date="2017-09" db="EMBL/GenBank/DDBJ databases">
        <title>FDA dAtabase for Regulatory Grade micrObial Sequences (FDA-ARGOS): Supporting development and validation of Infectious Disease Dx tests.</title>
        <authorList>
            <person name="Minogue T."/>
            <person name="Wolcott M."/>
            <person name="Wasieloski L."/>
            <person name="Aguilar W."/>
            <person name="Moore D."/>
            <person name="Tallon L.J."/>
            <person name="Sadzewicz L."/>
            <person name="Ott S."/>
            <person name="Zhao X."/>
            <person name="Nagaraj S."/>
            <person name="Vavikolanu K."/>
            <person name="Aluvathingal J."/>
            <person name="Nadendla S."/>
            <person name="Sichtig H."/>
        </authorList>
    </citation>
    <scope>NUCLEOTIDE SEQUENCE</scope>
    <source>
        <strain evidence="10">FDAARGOS_387</strain>
    </source>
</reference>
<dbReference type="SUPFAM" id="SSF53850">
    <property type="entry name" value="Periplasmic binding protein-like II"/>
    <property type="match status" value="1"/>
</dbReference>
<dbReference type="STRING" id="1111728.GCA_000427805_04524"/>
<dbReference type="Proteomes" id="UP000224974">
    <property type="component" value="Unassembled WGS sequence"/>
</dbReference>
<evidence type="ECO:0000256" key="3">
    <source>
        <dbReference type="ARBA" id="ARBA00005695"/>
    </source>
</evidence>
<keyword evidence="12" id="KW-1185">Reference proteome</keyword>
<evidence type="ECO:0000256" key="5">
    <source>
        <dbReference type="ARBA" id="ARBA00022448"/>
    </source>
</evidence>
<dbReference type="FunFam" id="3.10.105.10:FF:000003">
    <property type="entry name" value="Glutathione ABC transporter substrate-binding protein GsiB"/>
    <property type="match status" value="1"/>
</dbReference>
<evidence type="ECO:0000256" key="2">
    <source>
        <dbReference type="ARBA" id="ARBA00004418"/>
    </source>
</evidence>
<evidence type="ECO:0000256" key="7">
    <source>
        <dbReference type="ARBA" id="ARBA00022764"/>
    </source>
</evidence>
<dbReference type="GO" id="GO:0043190">
    <property type="term" value="C:ATP-binding cassette (ABC) transporter complex"/>
    <property type="evidence" value="ECO:0007669"/>
    <property type="project" value="InterPro"/>
</dbReference>
<dbReference type="GO" id="GO:0030288">
    <property type="term" value="C:outer membrane-bounded periplasmic space"/>
    <property type="evidence" value="ECO:0007669"/>
    <property type="project" value="TreeGrafter"/>
</dbReference>
<dbReference type="CDD" id="cd08499">
    <property type="entry name" value="PBP2_Ylib_like"/>
    <property type="match status" value="1"/>
</dbReference>
<evidence type="ECO:0000313" key="10">
    <source>
        <dbReference type="EMBL" id="PHI28482.1"/>
    </source>
</evidence>
<keyword evidence="5" id="KW-0813">Transport</keyword>
<name>A0A2C6DJH3_9GAMM</name>
<dbReference type="PANTHER" id="PTHR30290:SF32">
    <property type="entry name" value="GLUTATHIONE-BINDING PROTEIN GSIB"/>
    <property type="match status" value="1"/>
</dbReference>
<evidence type="ECO:0000259" key="9">
    <source>
        <dbReference type="Pfam" id="PF00496"/>
    </source>
</evidence>
<protein>
    <recommendedName>
        <fullName evidence="4">Glutathione-binding protein GsiB</fullName>
    </recommendedName>
</protein>
<organism evidence="10 12">
    <name type="scientific">Budvicia aquatica</name>
    <dbReference type="NCBI Taxonomy" id="82979"/>
    <lineage>
        <taxon>Bacteria</taxon>
        <taxon>Pseudomonadati</taxon>
        <taxon>Pseudomonadota</taxon>
        <taxon>Gammaproteobacteria</taxon>
        <taxon>Enterobacterales</taxon>
        <taxon>Budviciaceae</taxon>
        <taxon>Budvicia</taxon>
    </lineage>
</organism>
<dbReference type="NCBIfam" id="NF011942">
    <property type="entry name" value="PRK15413.1"/>
    <property type="match status" value="1"/>
</dbReference>
<evidence type="ECO:0000256" key="1">
    <source>
        <dbReference type="ARBA" id="ARBA00003489"/>
    </source>
</evidence>
<dbReference type="Pfam" id="PF00496">
    <property type="entry name" value="SBP_bac_5"/>
    <property type="match status" value="1"/>
</dbReference>
<keyword evidence="6 8" id="KW-0732">Signal</keyword>
<reference evidence="12" key="1">
    <citation type="submission" date="2017-09" db="EMBL/GenBank/DDBJ databases">
        <title>FDA dAtabase for Regulatory Grade micrObial Sequences (FDA-ARGOS): Supporting development and validation of Infectious Disease Dx tests.</title>
        <authorList>
            <person name="Minogue T."/>
            <person name="Wolcott M."/>
            <person name="Wasieloski L."/>
            <person name="Aguilar W."/>
            <person name="Moore D."/>
            <person name="Tallon L."/>
            <person name="Sadzewicz L."/>
            <person name="Ott S."/>
            <person name="Zhao X."/>
            <person name="Nagaraj S."/>
            <person name="Vavikolanu K."/>
            <person name="Aluvathingal J."/>
            <person name="Nadendla S."/>
            <person name="Sichtig H."/>
        </authorList>
    </citation>
    <scope>NUCLEOTIDE SEQUENCE [LARGE SCALE GENOMIC DNA]</scope>
    <source>
        <strain evidence="12">FDAARGOS_387</strain>
    </source>
</reference>
<evidence type="ECO:0000256" key="6">
    <source>
        <dbReference type="ARBA" id="ARBA00022729"/>
    </source>
</evidence>
<dbReference type="Proteomes" id="UP000373449">
    <property type="component" value="Unassembled WGS sequence"/>
</dbReference>
<feature type="signal peptide" evidence="8">
    <location>
        <begin position="1"/>
        <end position="29"/>
    </location>
</feature>
<dbReference type="InterPro" id="IPR023765">
    <property type="entry name" value="SBP_5_CS"/>
</dbReference>
<dbReference type="PIRSF" id="PIRSF002741">
    <property type="entry name" value="MppA"/>
    <property type="match status" value="1"/>
</dbReference>
<dbReference type="Gene3D" id="3.10.105.10">
    <property type="entry name" value="Dipeptide-binding Protein, Domain 3"/>
    <property type="match status" value="1"/>
</dbReference>
<dbReference type="AlphaFoldDB" id="A0A2C6DJH3"/>
<accession>A0A2C6DJH3</accession>
<evidence type="ECO:0000313" key="12">
    <source>
        <dbReference type="Proteomes" id="UP000224974"/>
    </source>
</evidence>
<dbReference type="InterPro" id="IPR030678">
    <property type="entry name" value="Peptide/Ni-bd"/>
</dbReference>
<sequence>MTFLSTTIRRSTLALGLSAVMGFSANAFADKDAVIAVYSTFTTLDPYDANDTLSQAVSKSFYQGLFGFDADAKLVNVLADSYTVSDDGLIYTIKLKKNIKFHDGTDFNADAVKVNFDRVTNPDNHLKRFNLFNRIVKTEVIAPDEVRLTLNQPYSAFVNTLAHPSAVMISPAAIKQYGKEIGFHPVGTGPFEYVNWNPTDSLKVKKFDGYWKKGLPKVDTITWRPIVDNNTRAAVMQTGEAQFAYTIPYEQAKLLENDKNLTLVSGPSIIQRYISFNTQQKPFDDVRVRQAINYAINKDALIKVAFSGYAVPAEGVLPKGIEFSQSYGQWPYDPAKAKELLKEAGYPDGFETTLWSAFNHITAQKVIQSVQQQLGQVGIKVNVRALEAGQRVALVESVPDAKKAEVRMYYVGWSASTMEPDFALTPLVSTQAWPPKQFNTAYYSNPLVDEDLKKALQTTDREAKAKIYKAVQDQVWADAPWAFLVTEKVLYVHNNNLSGVKVMPDGSFNFEEIDLADKKK</sequence>
<feature type="domain" description="Solute-binding protein family 5" evidence="9">
    <location>
        <begin position="73"/>
        <end position="432"/>
    </location>
</feature>
<dbReference type="GO" id="GO:0042938">
    <property type="term" value="P:dipeptide transport"/>
    <property type="evidence" value="ECO:0007669"/>
    <property type="project" value="TreeGrafter"/>
</dbReference>
<evidence type="ECO:0000313" key="11">
    <source>
        <dbReference type="EMBL" id="VFS46420.1"/>
    </source>
</evidence>
<dbReference type="EMBL" id="PDDX01000001">
    <property type="protein sequence ID" value="PHI28482.1"/>
    <property type="molecule type" value="Genomic_DNA"/>
</dbReference>
<evidence type="ECO:0000256" key="8">
    <source>
        <dbReference type="SAM" id="SignalP"/>
    </source>
</evidence>
<evidence type="ECO:0000256" key="4">
    <source>
        <dbReference type="ARBA" id="ARBA00017393"/>
    </source>
</evidence>
<reference evidence="11 13" key="3">
    <citation type="submission" date="2019-03" db="EMBL/GenBank/DDBJ databases">
        <authorList>
            <consortium name="Pathogen Informatics"/>
        </authorList>
    </citation>
    <scope>NUCLEOTIDE SEQUENCE [LARGE SCALE GENOMIC DNA]</scope>
    <source>
        <strain evidence="11 13">NCTC12282</strain>
    </source>
</reference>
<comment type="function">
    <text evidence="1">Part of the ABC transporter complex GsiABCD involved in glutathione import. Binds glutathione.</text>
</comment>
<comment type="similarity">
    <text evidence="3">Belongs to the bacterial solute-binding protein 5 family.</text>
</comment>
<dbReference type="GO" id="GO:1904680">
    <property type="term" value="F:peptide transmembrane transporter activity"/>
    <property type="evidence" value="ECO:0007669"/>
    <property type="project" value="TreeGrafter"/>
</dbReference>
<evidence type="ECO:0000313" key="13">
    <source>
        <dbReference type="Proteomes" id="UP000373449"/>
    </source>
</evidence>
<dbReference type="EMBL" id="CAADJA010000002">
    <property type="protein sequence ID" value="VFS46420.1"/>
    <property type="molecule type" value="Genomic_DNA"/>
</dbReference>
<proteinExistence type="inferred from homology"/>
<dbReference type="Gene3D" id="3.40.190.10">
    <property type="entry name" value="Periplasmic binding protein-like II"/>
    <property type="match status" value="1"/>
</dbReference>
<dbReference type="InterPro" id="IPR000914">
    <property type="entry name" value="SBP_5_dom"/>
</dbReference>